<evidence type="ECO:0000313" key="1">
    <source>
        <dbReference type="EMBL" id="KAI9897690.1"/>
    </source>
</evidence>
<sequence length="473" mass="50430">MEEFTAGQIAEHNSPEDAWMTIHGQVYNVSKYLQDHPGGPDVLAEAAGADASQAFDDAGHSEDALDIMRGYAVGRLKGYEKKKAKLRPVAAPGGTAAGADSSSANKGRRAASRAANLVLLLLAVGGVYYVGRKRGGVSGLSVPKWLTARVVPHAAASPEHGGLGFIKGLLVGGGIFAAADALLAHHLAGLITSSGSKSFTTYPPHMKVAKRAEDDALLRRGLLDPVKYTPLPLEKKTQVSPNVYRLTFRLPSTSTVLGLPVGQHVVVKADDPTGNGETVTRSYTPVTNNADLGILELVVKMYPDGKLTGGYLSGLVPGDEVLFRGPKGAMRYRPGLCRNMGMVAGGTGITPMLQLIRAVCEHHRDTARITLLYANRAEEDILLRDELDAFARRYPLNFEVHYVLDRPPPGWQGSSGYVTKELMREKLPGPSGDTKIMLCGPPGLVSGAKESLVELGFERPGASAKMSDQIFVF</sequence>
<evidence type="ECO:0000313" key="2">
    <source>
        <dbReference type="Proteomes" id="UP001163324"/>
    </source>
</evidence>
<reference evidence="1" key="1">
    <citation type="submission" date="2022-10" db="EMBL/GenBank/DDBJ databases">
        <title>Complete Genome of Trichothecium roseum strain YXFP-22015, a Plant Pathogen Isolated from Citrus.</title>
        <authorList>
            <person name="Wang Y."/>
            <person name="Zhu L."/>
        </authorList>
    </citation>
    <scope>NUCLEOTIDE SEQUENCE</scope>
    <source>
        <strain evidence="1">YXFP-22015</strain>
    </source>
</reference>
<dbReference type="Proteomes" id="UP001163324">
    <property type="component" value="Chromosome 7"/>
</dbReference>
<accession>A0ACC0UVD7</accession>
<gene>
    <name evidence="1" type="ORF">N3K66_007546</name>
</gene>
<organism evidence="1 2">
    <name type="scientific">Trichothecium roseum</name>
    <dbReference type="NCBI Taxonomy" id="47278"/>
    <lineage>
        <taxon>Eukaryota</taxon>
        <taxon>Fungi</taxon>
        <taxon>Dikarya</taxon>
        <taxon>Ascomycota</taxon>
        <taxon>Pezizomycotina</taxon>
        <taxon>Sordariomycetes</taxon>
        <taxon>Hypocreomycetidae</taxon>
        <taxon>Hypocreales</taxon>
        <taxon>Hypocreales incertae sedis</taxon>
        <taxon>Trichothecium</taxon>
    </lineage>
</organism>
<protein>
    <submittedName>
        <fullName evidence="1">Uncharacterized protein</fullName>
    </submittedName>
</protein>
<name>A0ACC0UVD7_9HYPO</name>
<comment type="caution">
    <text evidence="1">The sequence shown here is derived from an EMBL/GenBank/DDBJ whole genome shotgun (WGS) entry which is preliminary data.</text>
</comment>
<keyword evidence="2" id="KW-1185">Reference proteome</keyword>
<proteinExistence type="predicted"/>
<dbReference type="EMBL" id="CM047946">
    <property type="protein sequence ID" value="KAI9897690.1"/>
    <property type="molecule type" value="Genomic_DNA"/>
</dbReference>